<dbReference type="RefSeq" id="WP_380841655.1">
    <property type="nucleotide sequence ID" value="NZ_JBHSFP010000011.1"/>
</dbReference>
<evidence type="ECO:0000256" key="1">
    <source>
        <dbReference type="SAM" id="SignalP"/>
    </source>
</evidence>
<dbReference type="EMBL" id="JBHSFP010000011">
    <property type="protein sequence ID" value="MFC4532776.1"/>
    <property type="molecule type" value="Genomic_DNA"/>
</dbReference>
<feature type="signal peptide" evidence="1">
    <location>
        <begin position="1"/>
        <end position="26"/>
    </location>
</feature>
<protein>
    <recommendedName>
        <fullName evidence="4">Serine/threonine protein kinase</fullName>
    </recommendedName>
</protein>
<reference evidence="3" key="1">
    <citation type="journal article" date="2019" name="Int. J. Syst. Evol. Microbiol.">
        <title>The Global Catalogue of Microorganisms (GCM) 10K type strain sequencing project: providing services to taxonomists for standard genome sequencing and annotation.</title>
        <authorList>
            <consortium name="The Broad Institute Genomics Platform"/>
            <consortium name="The Broad Institute Genome Sequencing Center for Infectious Disease"/>
            <person name="Wu L."/>
            <person name="Ma J."/>
        </authorList>
    </citation>
    <scope>NUCLEOTIDE SEQUENCE [LARGE SCALE GENOMIC DNA]</scope>
    <source>
        <strain evidence="3">CGMCC 4.7132</strain>
    </source>
</reference>
<name>A0ABV9CIB9_9ACTN</name>
<evidence type="ECO:0000313" key="3">
    <source>
        <dbReference type="Proteomes" id="UP001596004"/>
    </source>
</evidence>
<evidence type="ECO:0008006" key="4">
    <source>
        <dbReference type="Google" id="ProtNLM"/>
    </source>
</evidence>
<keyword evidence="1" id="KW-0732">Signal</keyword>
<dbReference type="Proteomes" id="UP001596004">
    <property type="component" value="Unassembled WGS sequence"/>
</dbReference>
<gene>
    <name evidence="2" type="ORF">ACFO60_18525</name>
</gene>
<comment type="caution">
    <text evidence="2">The sequence shown here is derived from an EMBL/GenBank/DDBJ whole genome shotgun (WGS) entry which is preliminary data.</text>
</comment>
<accession>A0ABV9CIB9</accession>
<feature type="chain" id="PRO_5045809830" description="Serine/threonine protein kinase" evidence="1">
    <location>
        <begin position="27"/>
        <end position="159"/>
    </location>
</feature>
<proteinExistence type="predicted"/>
<evidence type="ECO:0000313" key="2">
    <source>
        <dbReference type="EMBL" id="MFC4532776.1"/>
    </source>
</evidence>
<sequence>MRRSTKTVLLAAALSLGGVMANPAQALASVRSPEGVCGAGFHRVADSKRVVKTSSGDVFGYVYLLYNSRTGYNCVTTIKTAYVGTATYTAATLTTQTRRVKDEPVRTNKKTDGRKYKYYAGPVKLYAKGFCVKYSGTIWDTRRDAAIATGGRNSWGNCG</sequence>
<keyword evidence="3" id="KW-1185">Reference proteome</keyword>
<organism evidence="2 3">
    <name type="scientific">Sphaerisporangium dianthi</name>
    <dbReference type="NCBI Taxonomy" id="1436120"/>
    <lineage>
        <taxon>Bacteria</taxon>
        <taxon>Bacillati</taxon>
        <taxon>Actinomycetota</taxon>
        <taxon>Actinomycetes</taxon>
        <taxon>Streptosporangiales</taxon>
        <taxon>Streptosporangiaceae</taxon>
        <taxon>Sphaerisporangium</taxon>
    </lineage>
</organism>